<sequence>MLRRGCTILSTCYKECFMLPFQCDKYVVNESISSLLPMFESSHSLLEIFHLLHTICMNDSNLLPGR</sequence>
<accession>A0A8T2TY96</accession>
<dbReference type="Proteomes" id="UP000825935">
    <property type="component" value="Chromosome 9"/>
</dbReference>
<protein>
    <submittedName>
        <fullName evidence="1">Uncharacterized protein</fullName>
    </submittedName>
</protein>
<name>A0A8T2TY96_CERRI</name>
<keyword evidence="2" id="KW-1185">Reference proteome</keyword>
<dbReference type="AlphaFoldDB" id="A0A8T2TY96"/>
<evidence type="ECO:0000313" key="1">
    <source>
        <dbReference type="EMBL" id="KAH7428741.1"/>
    </source>
</evidence>
<gene>
    <name evidence="1" type="ORF">KP509_09G015300</name>
</gene>
<comment type="caution">
    <text evidence="1">The sequence shown here is derived from an EMBL/GenBank/DDBJ whole genome shotgun (WGS) entry which is preliminary data.</text>
</comment>
<proteinExistence type="predicted"/>
<dbReference type="EMBL" id="CM035414">
    <property type="protein sequence ID" value="KAH7428741.1"/>
    <property type="molecule type" value="Genomic_DNA"/>
</dbReference>
<organism evidence="1 2">
    <name type="scientific">Ceratopteris richardii</name>
    <name type="common">Triangle waterfern</name>
    <dbReference type="NCBI Taxonomy" id="49495"/>
    <lineage>
        <taxon>Eukaryota</taxon>
        <taxon>Viridiplantae</taxon>
        <taxon>Streptophyta</taxon>
        <taxon>Embryophyta</taxon>
        <taxon>Tracheophyta</taxon>
        <taxon>Polypodiopsida</taxon>
        <taxon>Polypodiidae</taxon>
        <taxon>Polypodiales</taxon>
        <taxon>Pteridineae</taxon>
        <taxon>Pteridaceae</taxon>
        <taxon>Parkerioideae</taxon>
        <taxon>Ceratopteris</taxon>
    </lineage>
</organism>
<evidence type="ECO:0000313" key="2">
    <source>
        <dbReference type="Proteomes" id="UP000825935"/>
    </source>
</evidence>
<reference evidence="1" key="1">
    <citation type="submission" date="2021-08" db="EMBL/GenBank/DDBJ databases">
        <title>WGS assembly of Ceratopteris richardii.</title>
        <authorList>
            <person name="Marchant D.B."/>
            <person name="Chen G."/>
            <person name="Jenkins J."/>
            <person name="Shu S."/>
            <person name="Leebens-Mack J."/>
            <person name="Grimwood J."/>
            <person name="Schmutz J."/>
            <person name="Soltis P."/>
            <person name="Soltis D."/>
            <person name="Chen Z.-H."/>
        </authorList>
    </citation>
    <scope>NUCLEOTIDE SEQUENCE</scope>
    <source>
        <strain evidence="1">Whitten #5841</strain>
        <tissue evidence="1">Leaf</tissue>
    </source>
</reference>